<dbReference type="RefSeq" id="WP_182840647.1">
    <property type="nucleotide sequence ID" value="NZ_BAAABQ010000083.1"/>
</dbReference>
<protein>
    <submittedName>
        <fullName evidence="1">Uncharacterized protein</fullName>
    </submittedName>
</protein>
<dbReference type="Proteomes" id="UP000517916">
    <property type="component" value="Unassembled WGS sequence"/>
</dbReference>
<evidence type="ECO:0000313" key="2">
    <source>
        <dbReference type="Proteomes" id="UP000517916"/>
    </source>
</evidence>
<keyword evidence="2" id="KW-1185">Reference proteome</keyword>
<gene>
    <name evidence="1" type="ORF">BC739_009379</name>
</gene>
<reference evidence="1 2" key="1">
    <citation type="submission" date="2020-08" db="EMBL/GenBank/DDBJ databases">
        <title>Genomic Encyclopedia of Archaeal and Bacterial Type Strains, Phase II (KMG-II): from individual species to whole genera.</title>
        <authorList>
            <person name="Goeker M."/>
        </authorList>
    </citation>
    <scope>NUCLEOTIDE SEQUENCE [LARGE SCALE GENOMIC DNA]</scope>
    <source>
        <strain evidence="1 2">DSM 43850</strain>
    </source>
</reference>
<dbReference type="EMBL" id="JACJID010000011">
    <property type="protein sequence ID" value="MBA8932120.1"/>
    <property type="molecule type" value="Genomic_DNA"/>
</dbReference>
<accession>A0ABR6BZ47</accession>
<organism evidence="1 2">
    <name type="scientific">Kutzneria viridogrisea</name>
    <dbReference type="NCBI Taxonomy" id="47990"/>
    <lineage>
        <taxon>Bacteria</taxon>
        <taxon>Bacillati</taxon>
        <taxon>Actinomycetota</taxon>
        <taxon>Actinomycetes</taxon>
        <taxon>Pseudonocardiales</taxon>
        <taxon>Pseudonocardiaceae</taxon>
        <taxon>Kutzneria</taxon>
    </lineage>
</organism>
<evidence type="ECO:0000313" key="1">
    <source>
        <dbReference type="EMBL" id="MBA8932120.1"/>
    </source>
</evidence>
<name>A0ABR6BZ47_9PSEU</name>
<comment type="caution">
    <text evidence="1">The sequence shown here is derived from an EMBL/GenBank/DDBJ whole genome shotgun (WGS) entry which is preliminary data.</text>
</comment>
<sequence>MDDDFRLLRLSSLVGWADPESNRCGLRYGSEEQQQRLTEAEQVSGHLMVSDYSGALLAHQGSTRQGDILDRDGLPGVTLKFVTNLSPDAVHVLGIMIRSSLMLAPEVDPDVLGAQWVRDVTDTCWRLAMTRRQDRFGLDS</sequence>
<proteinExistence type="predicted"/>